<sequence>MYFSDELIEEVRMKNDIVDVISGYVKLQRRGSTYFGLCPFHNEKSPSFSVTPSKQMYYCFGCGAGGNVFTFLMEYENYTFPEALRVLAQRAGVDLPQEEYSPEAKKQNDLRTALLEINKEAARYYYYQLSQKGGQAAHDYLTGRALTEETIRRFGLGYSTMYRDDLYRYLKKKGYSDGQLKESGLVTYDEKQGPHDKFWNRVMFPIMDVNHRVIGFGGRVMGDAKPKYLNSPETRIFDKSRNLYGLDIAKSSRKPSLLICEGYMDVIAMHQAGFTNAVASLGTALTTQHASLLKRYTQQVLLVYDSDGAGVKAAMRAIPMLKEAGLTAKVLNLRPYKDPDEFMKNLGPEAFQERIDQAQNSFMFELSVMENEYDMDSPEGKTAFYRAAAEKLLEFSEEIERNNYIEAVAKKYPVGYENLRRLVNQMGLSKSAVKPRERPRQTADRAKGKESGMSTSEKLLLTWLIEDPGLFGTVKDYVGAEDFTYSLHRTVAQLLFAQFESGELKPAQIINRFEDPEEQREVAALFNATLKDVETKEEKEKALKETLCRIKRNSIENRSDHMDLTDIAGLQRIIEDKRMLERMEKLHISWD</sequence>
<feature type="zinc finger region" description="CHC2-type" evidence="12">
    <location>
        <begin position="38"/>
        <end position="62"/>
    </location>
</feature>
<dbReference type="PROSITE" id="PS50880">
    <property type="entry name" value="TOPRIM"/>
    <property type="match status" value="1"/>
</dbReference>
<comment type="domain">
    <text evidence="12">Contains an N-terminal zinc-binding domain, a central core domain that contains the primase activity, and a C-terminal DnaB-binding domain.</text>
</comment>
<organism evidence="16 17">
    <name type="scientific">Diplocloster modestus</name>
    <dbReference type="NCBI Taxonomy" id="2850322"/>
    <lineage>
        <taxon>Bacteria</taxon>
        <taxon>Bacillati</taxon>
        <taxon>Bacillota</taxon>
        <taxon>Clostridia</taxon>
        <taxon>Lachnospirales</taxon>
        <taxon>Lachnospiraceae</taxon>
        <taxon>Diplocloster</taxon>
    </lineage>
</organism>
<dbReference type="Pfam" id="PF01807">
    <property type="entry name" value="Zn_ribbon_DnaG"/>
    <property type="match status" value="1"/>
</dbReference>
<dbReference type="SUPFAM" id="SSF56731">
    <property type="entry name" value="DNA primase core"/>
    <property type="match status" value="1"/>
</dbReference>
<keyword evidence="10 12" id="KW-0238">DNA-binding</keyword>
<dbReference type="InterPro" id="IPR019475">
    <property type="entry name" value="DNA_primase_DnaB-bd"/>
</dbReference>
<reference evidence="16 17" key="1">
    <citation type="submission" date="2021-06" db="EMBL/GenBank/DDBJ databases">
        <title>Description of novel taxa of the family Lachnospiraceae.</title>
        <authorList>
            <person name="Chaplin A.V."/>
            <person name="Sokolova S.R."/>
            <person name="Pikina A.P."/>
            <person name="Korzhanova M."/>
            <person name="Belova V."/>
            <person name="Korostin D."/>
            <person name="Efimov B.A."/>
        </authorList>
    </citation>
    <scope>NUCLEOTIDE SEQUENCE [LARGE SCALE GENOMIC DNA]</scope>
    <source>
        <strain evidence="16 17">ASD4241</strain>
    </source>
</reference>
<dbReference type="NCBIfam" id="TIGR01391">
    <property type="entry name" value="dnaG"/>
    <property type="match status" value="1"/>
</dbReference>
<keyword evidence="8 12" id="KW-0862">Zinc</keyword>
<dbReference type="InterPro" id="IPR006295">
    <property type="entry name" value="DNA_primase_DnaG"/>
</dbReference>
<keyword evidence="7 12" id="KW-0863">Zinc-finger</keyword>
<evidence type="ECO:0000256" key="8">
    <source>
        <dbReference type="ARBA" id="ARBA00022833"/>
    </source>
</evidence>
<dbReference type="InterPro" id="IPR016136">
    <property type="entry name" value="DNA_helicase_N/primase_C"/>
</dbReference>
<comment type="catalytic activity">
    <reaction evidence="12">
        <text>ssDNA + n NTP = ssDNA/pppN(pN)n-1 hybrid + (n-1) diphosphate.</text>
        <dbReference type="EC" id="2.7.7.101"/>
    </reaction>
</comment>
<dbReference type="HAMAP" id="MF_00974">
    <property type="entry name" value="DNA_primase_DnaG"/>
    <property type="match status" value="1"/>
</dbReference>
<dbReference type="CDD" id="cd03364">
    <property type="entry name" value="TOPRIM_DnaG_primases"/>
    <property type="match status" value="1"/>
</dbReference>
<dbReference type="InterPro" id="IPR006171">
    <property type="entry name" value="TOPRIM_dom"/>
</dbReference>
<dbReference type="InterPro" id="IPR034151">
    <property type="entry name" value="TOPRIM_DnaG_bac"/>
</dbReference>
<evidence type="ECO:0000256" key="10">
    <source>
        <dbReference type="ARBA" id="ARBA00023125"/>
    </source>
</evidence>
<keyword evidence="17" id="KW-1185">Reference proteome</keyword>
<dbReference type="InterPro" id="IPR037068">
    <property type="entry name" value="DNA_primase_core_N_sf"/>
</dbReference>
<accession>A0ABS6K9X6</accession>
<protein>
    <recommendedName>
        <fullName evidence="12 13">DNA primase</fullName>
        <ecNumber evidence="12">2.7.7.101</ecNumber>
    </recommendedName>
</protein>
<dbReference type="InterPro" id="IPR036977">
    <property type="entry name" value="DNA_primase_Znf_CHC2"/>
</dbReference>
<dbReference type="EMBL" id="JAHQCX010000010">
    <property type="protein sequence ID" value="MBU9727306.1"/>
    <property type="molecule type" value="Genomic_DNA"/>
</dbReference>
<dbReference type="PANTHER" id="PTHR30313:SF2">
    <property type="entry name" value="DNA PRIMASE"/>
    <property type="match status" value="1"/>
</dbReference>
<dbReference type="InterPro" id="IPR002694">
    <property type="entry name" value="Znf_CHC2"/>
</dbReference>
<dbReference type="EC" id="2.7.7.101" evidence="12"/>
<name>A0ABS6K9X6_9FIRM</name>
<evidence type="ECO:0000256" key="1">
    <source>
        <dbReference type="ARBA" id="ARBA00022478"/>
    </source>
</evidence>
<evidence type="ECO:0000256" key="5">
    <source>
        <dbReference type="ARBA" id="ARBA00022705"/>
    </source>
</evidence>
<feature type="compositionally biased region" description="Basic and acidic residues" evidence="14">
    <location>
        <begin position="434"/>
        <end position="450"/>
    </location>
</feature>
<dbReference type="Gene3D" id="3.40.1360.10">
    <property type="match status" value="1"/>
</dbReference>
<dbReference type="PIRSF" id="PIRSF002811">
    <property type="entry name" value="DnaG"/>
    <property type="match status" value="1"/>
</dbReference>
<dbReference type="SMART" id="SM00400">
    <property type="entry name" value="ZnF_CHCC"/>
    <property type="match status" value="1"/>
</dbReference>
<dbReference type="PANTHER" id="PTHR30313">
    <property type="entry name" value="DNA PRIMASE"/>
    <property type="match status" value="1"/>
</dbReference>
<evidence type="ECO:0000256" key="4">
    <source>
        <dbReference type="ARBA" id="ARBA00022695"/>
    </source>
</evidence>
<keyword evidence="4 12" id="KW-0548">Nucleotidyltransferase</keyword>
<dbReference type="Proteomes" id="UP001314681">
    <property type="component" value="Unassembled WGS sequence"/>
</dbReference>
<evidence type="ECO:0000256" key="9">
    <source>
        <dbReference type="ARBA" id="ARBA00022842"/>
    </source>
</evidence>
<evidence type="ECO:0000256" key="11">
    <source>
        <dbReference type="ARBA" id="ARBA00023163"/>
    </source>
</evidence>
<evidence type="ECO:0000256" key="2">
    <source>
        <dbReference type="ARBA" id="ARBA00022515"/>
    </source>
</evidence>
<keyword evidence="1 12" id="KW-0240">DNA-directed RNA polymerase</keyword>
<gene>
    <name evidence="12 16" type="primary">dnaG</name>
    <name evidence="16" type="ORF">KTH90_14905</name>
</gene>
<keyword evidence="6 12" id="KW-0479">Metal-binding</keyword>
<dbReference type="SUPFAM" id="SSF48024">
    <property type="entry name" value="N-terminal domain of DnaB helicase"/>
    <property type="match status" value="1"/>
</dbReference>
<evidence type="ECO:0000256" key="13">
    <source>
        <dbReference type="PIRNR" id="PIRNR002811"/>
    </source>
</evidence>
<dbReference type="Pfam" id="PF08275">
    <property type="entry name" value="DNAG_N"/>
    <property type="match status" value="1"/>
</dbReference>
<dbReference type="InterPro" id="IPR030846">
    <property type="entry name" value="DnaG_bac"/>
</dbReference>
<dbReference type="InterPro" id="IPR036185">
    <property type="entry name" value="DNA_heli_DnaB-like_N_sf"/>
</dbReference>
<feature type="domain" description="Toprim" evidence="15">
    <location>
        <begin position="255"/>
        <end position="336"/>
    </location>
</feature>
<feature type="region of interest" description="Disordered" evidence="14">
    <location>
        <begin position="430"/>
        <end position="453"/>
    </location>
</feature>
<dbReference type="SUPFAM" id="SSF57783">
    <property type="entry name" value="Zinc beta-ribbon"/>
    <property type="match status" value="1"/>
</dbReference>
<comment type="subunit">
    <text evidence="12">Monomer. Interacts with DnaB.</text>
</comment>
<comment type="caution">
    <text evidence="16">The sequence shown here is derived from an EMBL/GenBank/DDBJ whole genome shotgun (WGS) entry which is preliminary data.</text>
</comment>
<proteinExistence type="inferred from homology"/>
<evidence type="ECO:0000313" key="16">
    <source>
        <dbReference type="EMBL" id="MBU9727306.1"/>
    </source>
</evidence>
<keyword evidence="2 12" id="KW-0639">Primosome</keyword>
<evidence type="ECO:0000256" key="14">
    <source>
        <dbReference type="SAM" id="MobiDB-lite"/>
    </source>
</evidence>
<dbReference type="Pfam" id="PF13155">
    <property type="entry name" value="Toprim_2"/>
    <property type="match status" value="1"/>
</dbReference>
<keyword evidence="3 12" id="KW-0808">Transferase</keyword>
<comment type="similarity">
    <text evidence="12 13">Belongs to the DnaG primase family.</text>
</comment>
<keyword evidence="9" id="KW-0460">Magnesium</keyword>
<dbReference type="InterPro" id="IPR050219">
    <property type="entry name" value="DnaG_primase"/>
</dbReference>
<dbReference type="Pfam" id="PF10410">
    <property type="entry name" value="DnaB_bind"/>
    <property type="match status" value="1"/>
</dbReference>
<evidence type="ECO:0000259" key="15">
    <source>
        <dbReference type="PROSITE" id="PS50880"/>
    </source>
</evidence>
<dbReference type="SMART" id="SM00493">
    <property type="entry name" value="TOPRIM"/>
    <property type="match status" value="1"/>
</dbReference>
<dbReference type="InterPro" id="IPR013264">
    <property type="entry name" value="DNAG_N"/>
</dbReference>
<comment type="cofactor">
    <cofactor evidence="12 13">
        <name>Zn(2+)</name>
        <dbReference type="ChEBI" id="CHEBI:29105"/>
    </cofactor>
    <text evidence="12 13">Binds 1 zinc ion per monomer.</text>
</comment>
<dbReference type="RefSeq" id="WP_158354039.1">
    <property type="nucleotide sequence ID" value="NZ_JAHQCX010000010.1"/>
</dbReference>
<dbReference type="Gene3D" id="1.10.860.10">
    <property type="entry name" value="DNAb Helicase, Chain A"/>
    <property type="match status" value="1"/>
</dbReference>
<comment type="function">
    <text evidence="12 13">RNA polymerase that catalyzes the synthesis of short RNA molecules used as primers for DNA polymerase during DNA replication.</text>
</comment>
<evidence type="ECO:0000256" key="12">
    <source>
        <dbReference type="HAMAP-Rule" id="MF_00974"/>
    </source>
</evidence>
<dbReference type="Gene3D" id="3.90.580.10">
    <property type="entry name" value="Zinc finger, CHC2-type domain"/>
    <property type="match status" value="1"/>
</dbReference>
<evidence type="ECO:0000256" key="6">
    <source>
        <dbReference type="ARBA" id="ARBA00022723"/>
    </source>
</evidence>
<evidence type="ECO:0000256" key="3">
    <source>
        <dbReference type="ARBA" id="ARBA00022679"/>
    </source>
</evidence>
<dbReference type="Gene3D" id="3.90.980.10">
    <property type="entry name" value="DNA primase, catalytic core, N-terminal domain"/>
    <property type="match status" value="1"/>
</dbReference>
<keyword evidence="5 12" id="KW-0235">DNA replication</keyword>
<keyword evidence="11 12" id="KW-0804">Transcription</keyword>
<evidence type="ECO:0000256" key="7">
    <source>
        <dbReference type="ARBA" id="ARBA00022771"/>
    </source>
</evidence>
<evidence type="ECO:0000313" key="17">
    <source>
        <dbReference type="Proteomes" id="UP001314681"/>
    </source>
</evidence>